<reference evidence="1 2" key="1">
    <citation type="submission" date="2020-06" db="EMBL/GenBank/DDBJ databases">
        <authorList>
            <person name="Kim S.-J."/>
            <person name="Park S.-J."/>
        </authorList>
    </citation>
    <scope>NUCLEOTIDE SEQUENCE [LARGE SCALE GENOMIC DNA]</scope>
    <source>
        <strain evidence="1 2">SW-151</strain>
    </source>
</reference>
<evidence type="ECO:0000313" key="1">
    <source>
        <dbReference type="EMBL" id="NVD27005.1"/>
    </source>
</evidence>
<keyword evidence="2" id="KW-1185">Reference proteome</keyword>
<dbReference type="EMBL" id="JABWMH010000001">
    <property type="protein sequence ID" value="NVD27005.1"/>
    <property type="molecule type" value="Genomic_DNA"/>
</dbReference>
<accession>A0ABX2MZX5</accession>
<comment type="caution">
    <text evidence="1">The sequence shown here is derived from an EMBL/GenBank/DDBJ whole genome shotgun (WGS) entry which is preliminary data.</text>
</comment>
<protein>
    <submittedName>
        <fullName evidence="1">Uncharacterized protein</fullName>
    </submittedName>
</protein>
<organism evidence="1 2">
    <name type="scientific">Parasphingorhabdus flavimaris</name>
    <dbReference type="NCBI Taxonomy" id="266812"/>
    <lineage>
        <taxon>Bacteria</taxon>
        <taxon>Pseudomonadati</taxon>
        <taxon>Pseudomonadota</taxon>
        <taxon>Alphaproteobacteria</taxon>
        <taxon>Sphingomonadales</taxon>
        <taxon>Sphingomonadaceae</taxon>
        <taxon>Parasphingorhabdus</taxon>
    </lineage>
</organism>
<dbReference type="Proteomes" id="UP000652427">
    <property type="component" value="Unassembled WGS sequence"/>
</dbReference>
<proteinExistence type="predicted"/>
<gene>
    <name evidence="1" type="ORF">HUO14_03665</name>
</gene>
<dbReference type="RefSeq" id="WP_176278503.1">
    <property type="nucleotide sequence ID" value="NZ_JABWMH010000001.1"/>
</dbReference>
<sequence>MCDLQLMYRECGAETRDDYLRGIANENGLPLACVRKIAERLGEREDFGALVLICETRRGVVR</sequence>
<name>A0ABX2MZX5_9SPHN</name>
<evidence type="ECO:0000313" key="2">
    <source>
        <dbReference type="Proteomes" id="UP000652427"/>
    </source>
</evidence>